<keyword evidence="3" id="KW-0029">Amino-acid transport</keyword>
<dbReference type="EMBL" id="CP040818">
    <property type="protein sequence ID" value="QDL93498.1"/>
    <property type="molecule type" value="Genomic_DNA"/>
</dbReference>
<evidence type="ECO:0000256" key="2">
    <source>
        <dbReference type="ARBA" id="ARBA00022729"/>
    </source>
</evidence>
<sequence>MTNLRGQIARFVKPGLCALLVAGVAACGSQRPATRSTAAPGGGYGPAVAAGEGAIPMSGPVTVALLVPTGSADPERNAIGQGLVNAAQMAKADLSGTPIDLRVYETGGDATRARSAAERAVSEGASVIVGPLFGASAQAVGPVAARAGLKVLTFSTTPSVAGGNVWLLGQTADTEADRMLSYVSSTGRRSVSVFSPDTPTGQAAATAVRAAAGRHNLQLVQSSSYPRSFRGIQDQAKVFAGGMTADTLVLPDGGQGLASLAAFLAFYGVNPQETKFVGLGQWNSPSTAREASLKGGWFVAPDPDLFNTFATRYQSLYGAPPSPVTSLAYDGIAAVGTLIRDARAAQDPNAFSAEKITDPNGFIGVTGVFRLRSDGMIDRALAVMEVDENGFRVIDPAPRSFGAFGS</sequence>
<dbReference type="KEGG" id="ppru:FDP22_17935"/>
<comment type="similarity">
    <text evidence="1">Belongs to the leucine-binding protein family.</text>
</comment>
<dbReference type="CDD" id="cd06339">
    <property type="entry name" value="PBP1_YraM_LppC_lipoprotein-like"/>
    <property type="match status" value="1"/>
</dbReference>
<dbReference type="SUPFAM" id="SSF53822">
    <property type="entry name" value="Periplasmic binding protein-like I"/>
    <property type="match status" value="1"/>
</dbReference>
<accession>A0A5B8FIU2</accession>
<dbReference type="Pfam" id="PF13458">
    <property type="entry name" value="Peripla_BP_6"/>
    <property type="match status" value="1"/>
</dbReference>
<dbReference type="GO" id="GO:0006865">
    <property type="term" value="P:amino acid transport"/>
    <property type="evidence" value="ECO:0007669"/>
    <property type="project" value="UniProtKB-KW"/>
</dbReference>
<dbReference type="Proteomes" id="UP000305888">
    <property type="component" value="Chromosome"/>
</dbReference>
<proteinExistence type="inferred from homology"/>
<dbReference type="PANTHER" id="PTHR30483:SF6">
    <property type="entry name" value="PERIPLASMIC BINDING PROTEIN OF ABC TRANSPORTER FOR NATURAL AMINO ACIDS"/>
    <property type="match status" value="1"/>
</dbReference>
<dbReference type="InterPro" id="IPR051010">
    <property type="entry name" value="BCAA_transport"/>
</dbReference>
<keyword evidence="2" id="KW-0732">Signal</keyword>
<evidence type="ECO:0000313" key="5">
    <source>
        <dbReference type="EMBL" id="QDL93498.1"/>
    </source>
</evidence>
<dbReference type="AlphaFoldDB" id="A0A5B8FIU2"/>
<name>A0A5B8FIU2_9RHOB</name>
<dbReference type="PANTHER" id="PTHR30483">
    <property type="entry name" value="LEUCINE-SPECIFIC-BINDING PROTEIN"/>
    <property type="match status" value="1"/>
</dbReference>
<evidence type="ECO:0000313" key="6">
    <source>
        <dbReference type="Proteomes" id="UP000305888"/>
    </source>
</evidence>
<dbReference type="RefSeq" id="WP_138575863.1">
    <property type="nucleotide sequence ID" value="NZ_CP040818.1"/>
</dbReference>
<dbReference type="InterPro" id="IPR028082">
    <property type="entry name" value="Peripla_BP_I"/>
</dbReference>
<dbReference type="Gene3D" id="3.40.50.2300">
    <property type="match status" value="2"/>
</dbReference>
<dbReference type="InterPro" id="IPR028081">
    <property type="entry name" value="Leu-bd"/>
</dbReference>
<dbReference type="OrthoDB" id="7210494at2"/>
<dbReference type="PROSITE" id="PS51257">
    <property type="entry name" value="PROKAR_LIPOPROTEIN"/>
    <property type="match status" value="1"/>
</dbReference>
<reference evidence="5 6" key="1">
    <citation type="submission" date="2019-06" db="EMBL/GenBank/DDBJ databases">
        <title>Genome sequence of Rhodobacteraceae bacterium D4M1.</title>
        <authorList>
            <person name="Cao J."/>
        </authorList>
    </citation>
    <scope>NUCLEOTIDE SEQUENCE [LARGE SCALE GENOMIC DNA]</scope>
    <source>
        <strain evidence="5 6">D4M1</strain>
    </source>
</reference>
<evidence type="ECO:0000259" key="4">
    <source>
        <dbReference type="Pfam" id="PF13458"/>
    </source>
</evidence>
<keyword evidence="6" id="KW-1185">Reference proteome</keyword>
<evidence type="ECO:0000256" key="3">
    <source>
        <dbReference type="ARBA" id="ARBA00022970"/>
    </source>
</evidence>
<feature type="domain" description="Leucine-binding protein" evidence="4">
    <location>
        <begin position="60"/>
        <end position="390"/>
    </location>
</feature>
<evidence type="ECO:0000256" key="1">
    <source>
        <dbReference type="ARBA" id="ARBA00010062"/>
    </source>
</evidence>
<keyword evidence="3" id="KW-0813">Transport</keyword>
<organism evidence="5 6">
    <name type="scientific">Paroceanicella profunda</name>
    <dbReference type="NCBI Taxonomy" id="2579971"/>
    <lineage>
        <taxon>Bacteria</taxon>
        <taxon>Pseudomonadati</taxon>
        <taxon>Pseudomonadota</taxon>
        <taxon>Alphaproteobacteria</taxon>
        <taxon>Rhodobacterales</taxon>
        <taxon>Paracoccaceae</taxon>
        <taxon>Paroceanicella</taxon>
    </lineage>
</organism>
<protein>
    <submittedName>
        <fullName evidence="5">Penicillin-binding protein activator</fullName>
    </submittedName>
</protein>
<gene>
    <name evidence="5" type="ORF">FDP22_17935</name>
</gene>